<proteinExistence type="predicted"/>
<reference evidence="2" key="1">
    <citation type="submission" date="2017-06" db="EMBL/GenBank/DDBJ databases">
        <authorList>
            <person name="Cremers G."/>
        </authorList>
    </citation>
    <scope>NUCLEOTIDE SEQUENCE [LARGE SCALE GENOMIC DNA]</scope>
</reference>
<keyword evidence="2" id="KW-1185">Reference proteome</keyword>
<organism evidence="1 2">
    <name type="scientific">Candidatus Methanoperedens nitratireducens</name>
    <dbReference type="NCBI Taxonomy" id="1392998"/>
    <lineage>
        <taxon>Archaea</taxon>
        <taxon>Methanobacteriati</taxon>
        <taxon>Methanobacteriota</taxon>
        <taxon>Stenosarchaea group</taxon>
        <taxon>Methanomicrobia</taxon>
        <taxon>Methanosarcinales</taxon>
        <taxon>ANME-2 cluster</taxon>
        <taxon>Candidatus Methanoperedentaceae</taxon>
        <taxon>Candidatus Methanoperedens</taxon>
    </lineage>
</organism>
<name>A0A284VMW3_9EURY</name>
<accession>A0A284VMW3</accession>
<dbReference type="EMBL" id="FZMP01000112">
    <property type="protein sequence ID" value="SNQ60631.1"/>
    <property type="molecule type" value="Genomic_DNA"/>
</dbReference>
<dbReference type="Proteomes" id="UP000218615">
    <property type="component" value="Unassembled WGS sequence"/>
</dbReference>
<gene>
    <name evidence="1" type="ORF">MNV_20007</name>
</gene>
<evidence type="ECO:0000313" key="2">
    <source>
        <dbReference type="Proteomes" id="UP000218615"/>
    </source>
</evidence>
<dbReference type="AlphaFoldDB" id="A0A284VMW3"/>
<evidence type="ECO:0000313" key="1">
    <source>
        <dbReference type="EMBL" id="SNQ60631.1"/>
    </source>
</evidence>
<sequence length="104" mass="12255">MSTDCWPGQSATHVWLRHTWIPIFEYCWLGHYSALEGAEHQSECMSISYRLFVVLAFVSRWGHGICIGIEKIDISYFEILNSFAYAPDFDYLFLVYFYQNARHS</sequence>
<protein>
    <submittedName>
        <fullName evidence="1">Uncharacterized protein</fullName>
    </submittedName>
</protein>